<protein>
    <recommendedName>
        <fullName evidence="1">Myb/SANT-like DNA-binding domain-containing protein</fullName>
    </recommendedName>
</protein>
<comment type="caution">
    <text evidence="2">The sequence shown here is derived from an EMBL/GenBank/DDBJ whole genome shotgun (WGS) entry which is preliminary data.</text>
</comment>
<name>A0A8T2KGN7_9PIPI</name>
<gene>
    <name evidence="2" type="ORF">GDO86_000410</name>
</gene>
<accession>A0A8T2KGN7</accession>
<evidence type="ECO:0000259" key="1">
    <source>
        <dbReference type="Pfam" id="PF13837"/>
    </source>
</evidence>
<feature type="domain" description="Myb/SANT-like DNA-binding" evidence="1">
    <location>
        <begin position="69"/>
        <end position="156"/>
    </location>
</feature>
<sequence length="229" mass="26906">MDQNGFMNLCAHLDASVPAVKEELSDTEADTLSIKVEKEEDNVEVDPELLDEDAHTFKIVTVNEDEAEQTWSDHEIRTLLHVCLHERICKQLEIPFRKKELFKEISQKMMEFGFFRTWTQCQTKYQNLKYEYSLLKNDVNLHSAPENSMKFYEEIDCIMQKQPSELAEDTRMSTKETCLVQSPEYYSRLHEKSAGEMNMDFNEDETHGLRKKRKASHYGGICRYTLENV</sequence>
<dbReference type="Proteomes" id="UP000812440">
    <property type="component" value="Chromosome 1"/>
</dbReference>
<evidence type="ECO:0000313" key="2">
    <source>
        <dbReference type="EMBL" id="KAG8453771.1"/>
    </source>
</evidence>
<dbReference type="Pfam" id="PF13837">
    <property type="entry name" value="Myb_DNA-bind_4"/>
    <property type="match status" value="1"/>
</dbReference>
<dbReference type="InterPro" id="IPR044822">
    <property type="entry name" value="Myb_DNA-bind_4"/>
</dbReference>
<organism evidence="2 3">
    <name type="scientific">Hymenochirus boettgeri</name>
    <name type="common">Congo dwarf clawed frog</name>
    <dbReference type="NCBI Taxonomy" id="247094"/>
    <lineage>
        <taxon>Eukaryota</taxon>
        <taxon>Metazoa</taxon>
        <taxon>Chordata</taxon>
        <taxon>Craniata</taxon>
        <taxon>Vertebrata</taxon>
        <taxon>Euteleostomi</taxon>
        <taxon>Amphibia</taxon>
        <taxon>Batrachia</taxon>
        <taxon>Anura</taxon>
        <taxon>Pipoidea</taxon>
        <taxon>Pipidae</taxon>
        <taxon>Pipinae</taxon>
        <taxon>Hymenochirus</taxon>
    </lineage>
</organism>
<dbReference type="PANTHER" id="PTHR47595:SF1">
    <property type="entry name" value="MYB_SANT-LIKE DNA-BINDING DOMAIN-CONTAINING PROTEIN"/>
    <property type="match status" value="1"/>
</dbReference>
<dbReference type="PANTHER" id="PTHR47595">
    <property type="entry name" value="HEAT SHOCK 70 KDA PROTEIN 14"/>
    <property type="match status" value="1"/>
</dbReference>
<dbReference type="Gene3D" id="1.10.10.60">
    <property type="entry name" value="Homeodomain-like"/>
    <property type="match status" value="1"/>
</dbReference>
<reference evidence="2" key="1">
    <citation type="thesis" date="2020" institute="ProQuest LLC" country="789 East Eisenhower Parkway, Ann Arbor, MI, USA">
        <title>Comparative Genomics and Chromosome Evolution.</title>
        <authorList>
            <person name="Mudd A.B."/>
        </authorList>
    </citation>
    <scope>NUCLEOTIDE SEQUENCE</scope>
    <source>
        <strain evidence="2">Female2</strain>
        <tissue evidence="2">Blood</tissue>
    </source>
</reference>
<dbReference type="AlphaFoldDB" id="A0A8T2KGN7"/>
<dbReference type="OrthoDB" id="691673at2759"/>
<proteinExistence type="predicted"/>
<dbReference type="EMBL" id="JAACNH010000001">
    <property type="protein sequence ID" value="KAG8453771.1"/>
    <property type="molecule type" value="Genomic_DNA"/>
</dbReference>
<keyword evidence="3" id="KW-1185">Reference proteome</keyword>
<evidence type="ECO:0000313" key="3">
    <source>
        <dbReference type="Proteomes" id="UP000812440"/>
    </source>
</evidence>